<dbReference type="AlphaFoldDB" id="A0AAN6XKW0"/>
<proteinExistence type="predicted"/>
<reference evidence="1" key="1">
    <citation type="journal article" date="2023" name="Mol. Phylogenet. Evol.">
        <title>Genome-scale phylogeny and comparative genomics of the fungal order Sordariales.</title>
        <authorList>
            <person name="Hensen N."/>
            <person name="Bonometti L."/>
            <person name="Westerberg I."/>
            <person name="Brannstrom I.O."/>
            <person name="Guillou S."/>
            <person name="Cros-Aarteil S."/>
            <person name="Calhoun S."/>
            <person name="Haridas S."/>
            <person name="Kuo A."/>
            <person name="Mondo S."/>
            <person name="Pangilinan J."/>
            <person name="Riley R."/>
            <person name="LaButti K."/>
            <person name="Andreopoulos B."/>
            <person name="Lipzen A."/>
            <person name="Chen C."/>
            <person name="Yan M."/>
            <person name="Daum C."/>
            <person name="Ng V."/>
            <person name="Clum A."/>
            <person name="Steindorff A."/>
            <person name="Ohm R.A."/>
            <person name="Martin F."/>
            <person name="Silar P."/>
            <person name="Natvig D.O."/>
            <person name="Lalanne C."/>
            <person name="Gautier V."/>
            <person name="Ament-Velasquez S.L."/>
            <person name="Kruys A."/>
            <person name="Hutchinson M.I."/>
            <person name="Powell A.J."/>
            <person name="Barry K."/>
            <person name="Miller A.N."/>
            <person name="Grigoriev I.V."/>
            <person name="Debuchy R."/>
            <person name="Gladieux P."/>
            <person name="Hiltunen Thoren M."/>
            <person name="Johannesson H."/>
        </authorList>
    </citation>
    <scope>NUCLEOTIDE SEQUENCE</scope>
    <source>
        <strain evidence="1">CBS 315.58</strain>
    </source>
</reference>
<dbReference type="InterPro" id="IPR023393">
    <property type="entry name" value="START-like_dom_sf"/>
</dbReference>
<dbReference type="CDD" id="cd07822">
    <property type="entry name" value="SRPBCC_4"/>
    <property type="match status" value="1"/>
</dbReference>
<dbReference type="Gene3D" id="3.30.530.20">
    <property type="match status" value="1"/>
</dbReference>
<evidence type="ECO:0000313" key="1">
    <source>
        <dbReference type="EMBL" id="KAK4199617.1"/>
    </source>
</evidence>
<comment type="caution">
    <text evidence="1">The sequence shown here is derived from an EMBL/GenBank/DDBJ whole genome shotgun (WGS) entry which is preliminary data.</text>
</comment>
<keyword evidence="2" id="KW-1185">Reference proteome</keyword>
<name>A0AAN6XKW0_9PEZI</name>
<dbReference type="Proteomes" id="UP001303160">
    <property type="component" value="Unassembled WGS sequence"/>
</dbReference>
<sequence>MAHFSLPPDTVFPSDKAALLPTPLPTPSHGGGGSFTLASSTRINAPPSKCLEIVRNAPDYPSWNPFCRLVKIDSQPPSAAASSPEKFHLDTIFTFDVHFNTSPDSKPSTRSQERVSVLEDIIDPAAAAAAGQKVIGHRVCWVQVGPQPDWMLRCERVQEFIEADGGKATEYRNWETFYGLLAPVVRLAAGEGVRKGFEGWMGGLKKKAEEEGSQHQS</sequence>
<reference evidence="1" key="2">
    <citation type="submission" date="2023-05" db="EMBL/GenBank/DDBJ databases">
        <authorList>
            <consortium name="Lawrence Berkeley National Laboratory"/>
            <person name="Steindorff A."/>
            <person name="Hensen N."/>
            <person name="Bonometti L."/>
            <person name="Westerberg I."/>
            <person name="Brannstrom I.O."/>
            <person name="Guillou S."/>
            <person name="Cros-Aarteil S."/>
            <person name="Calhoun S."/>
            <person name="Haridas S."/>
            <person name="Kuo A."/>
            <person name="Mondo S."/>
            <person name="Pangilinan J."/>
            <person name="Riley R."/>
            <person name="Labutti K."/>
            <person name="Andreopoulos B."/>
            <person name="Lipzen A."/>
            <person name="Chen C."/>
            <person name="Yanf M."/>
            <person name="Daum C."/>
            <person name="Ng V."/>
            <person name="Clum A."/>
            <person name="Ohm R."/>
            <person name="Martin F."/>
            <person name="Silar P."/>
            <person name="Natvig D."/>
            <person name="Lalanne C."/>
            <person name="Gautier V."/>
            <person name="Ament-Velasquez S.L."/>
            <person name="Kruys A."/>
            <person name="Hutchinson M.I."/>
            <person name="Powell A.J."/>
            <person name="Barry K."/>
            <person name="Miller A.N."/>
            <person name="Grigoriev I.V."/>
            <person name="Debuchy R."/>
            <person name="Gladieux P."/>
            <person name="Thoren M.H."/>
            <person name="Johannesson H."/>
        </authorList>
    </citation>
    <scope>NUCLEOTIDE SEQUENCE</scope>
    <source>
        <strain evidence="1">CBS 315.58</strain>
    </source>
</reference>
<protein>
    <submittedName>
        <fullName evidence="1">Uncharacterized protein</fullName>
    </submittedName>
</protein>
<accession>A0AAN6XKW0</accession>
<organism evidence="1 2">
    <name type="scientific">Triangularia verruculosa</name>
    <dbReference type="NCBI Taxonomy" id="2587418"/>
    <lineage>
        <taxon>Eukaryota</taxon>
        <taxon>Fungi</taxon>
        <taxon>Dikarya</taxon>
        <taxon>Ascomycota</taxon>
        <taxon>Pezizomycotina</taxon>
        <taxon>Sordariomycetes</taxon>
        <taxon>Sordariomycetidae</taxon>
        <taxon>Sordariales</taxon>
        <taxon>Podosporaceae</taxon>
        <taxon>Triangularia</taxon>
    </lineage>
</organism>
<dbReference type="EMBL" id="MU863930">
    <property type="protein sequence ID" value="KAK4199617.1"/>
    <property type="molecule type" value="Genomic_DNA"/>
</dbReference>
<gene>
    <name evidence="1" type="ORF">QBC40DRAFT_349348</name>
</gene>
<dbReference type="SUPFAM" id="SSF55961">
    <property type="entry name" value="Bet v1-like"/>
    <property type="match status" value="1"/>
</dbReference>
<evidence type="ECO:0000313" key="2">
    <source>
        <dbReference type="Proteomes" id="UP001303160"/>
    </source>
</evidence>